<evidence type="ECO:0000313" key="2">
    <source>
        <dbReference type="Proteomes" id="UP000823486"/>
    </source>
</evidence>
<accession>A0ABS2QEA8</accession>
<dbReference type="RefSeq" id="WP_204537864.1">
    <property type="nucleotide sequence ID" value="NZ_JAFBFI010000001.1"/>
</dbReference>
<name>A0ABS2QEA8_9BACI</name>
<evidence type="ECO:0000313" key="1">
    <source>
        <dbReference type="EMBL" id="MBM7691024.1"/>
    </source>
</evidence>
<reference evidence="1 2" key="1">
    <citation type="submission" date="2021-01" db="EMBL/GenBank/DDBJ databases">
        <title>Genomic Encyclopedia of Type Strains, Phase IV (KMG-IV): sequencing the most valuable type-strain genomes for metagenomic binning, comparative biology and taxonomic classification.</title>
        <authorList>
            <person name="Goeker M."/>
        </authorList>
    </citation>
    <scope>NUCLEOTIDE SEQUENCE [LARGE SCALE GENOMIC DNA]</scope>
    <source>
        <strain evidence="1 2">DSM 105482</strain>
    </source>
</reference>
<sequence>MKGKKIWIGEITERSIDGELLQVVVIWPDDMKKEAALNYQELKYKWI</sequence>
<comment type="caution">
    <text evidence="1">The sequence shown here is derived from an EMBL/GenBank/DDBJ whole genome shotgun (WGS) entry which is preliminary data.</text>
</comment>
<proteinExistence type="predicted"/>
<protein>
    <submittedName>
        <fullName evidence="1">Uncharacterized protein</fullName>
    </submittedName>
</protein>
<dbReference type="Proteomes" id="UP000823486">
    <property type="component" value="Unassembled WGS sequence"/>
</dbReference>
<keyword evidence="2" id="KW-1185">Reference proteome</keyword>
<organism evidence="1 2">
    <name type="scientific">Peribacillus deserti</name>
    <dbReference type="NCBI Taxonomy" id="673318"/>
    <lineage>
        <taxon>Bacteria</taxon>
        <taxon>Bacillati</taxon>
        <taxon>Bacillota</taxon>
        <taxon>Bacilli</taxon>
        <taxon>Bacillales</taxon>
        <taxon>Bacillaceae</taxon>
        <taxon>Peribacillus</taxon>
    </lineage>
</organism>
<dbReference type="EMBL" id="JAFBFI010000001">
    <property type="protein sequence ID" value="MBM7691024.1"/>
    <property type="molecule type" value="Genomic_DNA"/>
</dbReference>
<gene>
    <name evidence="1" type="ORF">JOC77_000427</name>
</gene>